<accession>A0A1G9WF86</accession>
<organism evidence="1 2">
    <name type="scientific">Franzmannia pantelleriensis</name>
    <dbReference type="NCBI Taxonomy" id="48727"/>
    <lineage>
        <taxon>Bacteria</taxon>
        <taxon>Pseudomonadati</taxon>
        <taxon>Pseudomonadota</taxon>
        <taxon>Gammaproteobacteria</taxon>
        <taxon>Oceanospirillales</taxon>
        <taxon>Halomonadaceae</taxon>
        <taxon>Franzmannia</taxon>
    </lineage>
</organism>
<dbReference type="Gene3D" id="3.30.70.1200">
    <property type="entry name" value="Crispr-associated protein, domain 1"/>
    <property type="match status" value="1"/>
</dbReference>
<evidence type="ECO:0000313" key="2">
    <source>
        <dbReference type="Proteomes" id="UP000199107"/>
    </source>
</evidence>
<protein>
    <submittedName>
        <fullName evidence="1">CRISPR-associated protein, Cse3 family</fullName>
    </submittedName>
</protein>
<dbReference type="RefSeq" id="WP_089660605.1">
    <property type="nucleotide sequence ID" value="NZ_FNGH01000021.1"/>
</dbReference>
<dbReference type="InterPro" id="IPR010179">
    <property type="entry name" value="CRISPR-assoc_prot_Cse3"/>
</dbReference>
<reference evidence="2" key="1">
    <citation type="submission" date="2016-10" db="EMBL/GenBank/DDBJ databases">
        <authorList>
            <person name="Varghese N."/>
            <person name="Submissions S."/>
        </authorList>
    </citation>
    <scope>NUCLEOTIDE SEQUENCE [LARGE SCALE GENOMIC DNA]</scope>
    <source>
        <strain evidence="2">AAP</strain>
    </source>
</reference>
<dbReference type="Gene3D" id="3.30.70.1210">
    <property type="entry name" value="Crispr-associated protein, domain 2"/>
    <property type="match status" value="1"/>
</dbReference>
<dbReference type="SMART" id="SM01101">
    <property type="entry name" value="CRISPR_assoc"/>
    <property type="match status" value="1"/>
</dbReference>
<keyword evidence="2" id="KW-1185">Reference proteome</keyword>
<evidence type="ECO:0000313" key="1">
    <source>
        <dbReference type="EMBL" id="SDM82923.1"/>
    </source>
</evidence>
<name>A0A1G9WF86_9GAMM</name>
<dbReference type="Proteomes" id="UP000199107">
    <property type="component" value="Unassembled WGS sequence"/>
</dbReference>
<dbReference type="EMBL" id="FNGH01000021">
    <property type="protein sequence ID" value="SDM82923.1"/>
    <property type="molecule type" value="Genomic_DNA"/>
</dbReference>
<dbReference type="CDD" id="cd09727">
    <property type="entry name" value="Cas6_I-E"/>
    <property type="match status" value="1"/>
</dbReference>
<dbReference type="Pfam" id="PF08798">
    <property type="entry name" value="CRISPR_assoc"/>
    <property type="match status" value="1"/>
</dbReference>
<proteinExistence type="predicted"/>
<dbReference type="AlphaFoldDB" id="A0A1G9WF86"/>
<dbReference type="NCBIfam" id="TIGR01907">
    <property type="entry name" value="casE_Cse3"/>
    <property type="match status" value="1"/>
</dbReference>
<sequence length="232" mass="25950">MYLSRVRVDLNGLSREALFDVMQGGAYGAHQLLWQAFPGHEGARPFLFRQELEEDTEQGKPPKGLPLFYVLSDREPISIAGLLDVQCKPFAPTLREGEQLAFRLRANPTVARRVEGARHSPRSDVLMAAKKPYPPGQRTSPECIQAMDQAARDWLQTRAEALGFRLLVDPEVGAYRQHALQKPGRRDAIQYSSVDYEGLLEVTEPGRLIETLARGIGRAKAFGCGLMLIRRP</sequence>
<gene>
    <name evidence="1" type="ORF">SAMN05192555_1217</name>
</gene>
<dbReference type="STRING" id="48727.SAMN05192555_1217"/>
<dbReference type="OrthoDB" id="9795689at2"/>
<dbReference type="SUPFAM" id="SSF117987">
    <property type="entry name" value="CRISPR-associated protein"/>
    <property type="match status" value="2"/>
</dbReference>